<evidence type="ECO:0000313" key="3">
    <source>
        <dbReference type="EMBL" id="RBQ18286.1"/>
    </source>
</evidence>
<reference evidence="3 4" key="1">
    <citation type="submission" date="2018-06" db="EMBL/GenBank/DDBJ databases">
        <title>Sphaerisporangium craniellae sp. nov., isolated from a marine sponge in the South China Sea.</title>
        <authorList>
            <person name="Li L."/>
        </authorList>
    </citation>
    <scope>NUCLEOTIDE SEQUENCE [LARGE SCALE GENOMIC DNA]</scope>
    <source>
        <strain evidence="3 4">LHW63015</strain>
    </source>
</reference>
<accession>A0A366LWF8</accession>
<dbReference type="RefSeq" id="WP_113982365.1">
    <property type="nucleotide sequence ID" value="NZ_QMEY01000008.1"/>
</dbReference>
<dbReference type="OrthoDB" id="8400810at2"/>
<keyword evidence="4" id="KW-1185">Reference proteome</keyword>
<proteinExistence type="predicted"/>
<gene>
    <name evidence="3" type="ORF">DP939_20650</name>
</gene>
<keyword evidence="2" id="KW-1133">Transmembrane helix</keyword>
<dbReference type="InterPro" id="IPR027056">
    <property type="entry name" value="Gluconate_2DH_su3"/>
</dbReference>
<dbReference type="Proteomes" id="UP000253303">
    <property type="component" value="Unassembled WGS sequence"/>
</dbReference>
<dbReference type="EMBL" id="QMEY01000008">
    <property type="protein sequence ID" value="RBQ18286.1"/>
    <property type="molecule type" value="Genomic_DNA"/>
</dbReference>
<feature type="region of interest" description="Disordered" evidence="1">
    <location>
        <begin position="43"/>
        <end position="64"/>
    </location>
</feature>
<feature type="transmembrane region" description="Helical" evidence="2">
    <location>
        <begin position="20"/>
        <end position="46"/>
    </location>
</feature>
<evidence type="ECO:0000256" key="1">
    <source>
        <dbReference type="SAM" id="MobiDB-lite"/>
    </source>
</evidence>
<keyword evidence="2" id="KW-0812">Transmembrane</keyword>
<organism evidence="3 4">
    <name type="scientific">Spongiactinospora rosea</name>
    <dbReference type="NCBI Taxonomy" id="2248750"/>
    <lineage>
        <taxon>Bacteria</taxon>
        <taxon>Bacillati</taxon>
        <taxon>Actinomycetota</taxon>
        <taxon>Actinomycetes</taxon>
        <taxon>Streptosporangiales</taxon>
        <taxon>Streptosporangiaceae</taxon>
        <taxon>Spongiactinospora</taxon>
    </lineage>
</organism>
<dbReference type="Pfam" id="PF13618">
    <property type="entry name" value="Gluconate_2-dh3"/>
    <property type="match status" value="1"/>
</dbReference>
<evidence type="ECO:0000256" key="2">
    <source>
        <dbReference type="SAM" id="Phobius"/>
    </source>
</evidence>
<protein>
    <submittedName>
        <fullName evidence="3">Gluconate 2-dehydrogenase subunit 3 family protein</fullName>
    </submittedName>
</protein>
<keyword evidence="2" id="KW-0472">Membrane</keyword>
<sequence length="260" mass="27630">MSAEPDEGGDGRSVPSRRALLSTAGGVVAGGAIGVGGVVTGGSALAERKPKPPTTKVLDDPPPPLRVLTDAEAATVTAMAERVFPADPDGDGAAEAGVTHYIDGRLAGAWGDGDRMYLRGPFFEPEHEGHGYQLPLTPREVYERALRAIDTYCRTKYAGKAFPALTTAQQDAVMTALEKGQVDLGLATGAHGFTSASFFAMFLRNVTEGLFCDPMHDGNRDMVGWLWLGFPGDPVAYGDRYGGLIGRWNEPYNVYPKGVR</sequence>
<name>A0A366LWF8_9ACTN</name>
<evidence type="ECO:0000313" key="4">
    <source>
        <dbReference type="Proteomes" id="UP000253303"/>
    </source>
</evidence>
<dbReference type="PROSITE" id="PS51318">
    <property type="entry name" value="TAT"/>
    <property type="match status" value="1"/>
</dbReference>
<dbReference type="InterPro" id="IPR006311">
    <property type="entry name" value="TAT_signal"/>
</dbReference>
<comment type="caution">
    <text evidence="3">The sequence shown here is derived from an EMBL/GenBank/DDBJ whole genome shotgun (WGS) entry which is preliminary data.</text>
</comment>
<dbReference type="AlphaFoldDB" id="A0A366LWF8"/>